<dbReference type="EMBL" id="GDID01005707">
    <property type="protein sequence ID" value="JAP90899.1"/>
    <property type="molecule type" value="Transcribed_RNA"/>
</dbReference>
<gene>
    <name evidence="1" type="ORF">TPC1_17655</name>
</gene>
<feature type="non-terminal residue" evidence="1">
    <location>
        <position position="1"/>
    </location>
</feature>
<evidence type="ECO:0000313" key="1">
    <source>
        <dbReference type="EMBL" id="JAP90899.1"/>
    </source>
</evidence>
<feature type="non-terminal residue" evidence="1">
    <location>
        <position position="2131"/>
    </location>
</feature>
<reference evidence="1" key="1">
    <citation type="submission" date="2015-07" db="EMBL/GenBank/DDBJ databases">
        <title>Adaptation to a free-living lifestyle via gene acquisitions in the diplomonad Trepomonas sp. PC1.</title>
        <authorList>
            <person name="Xu F."/>
            <person name="Jerlstrom-Hultqvist J."/>
            <person name="Kolisko M."/>
            <person name="Simpson A.G.B."/>
            <person name="Roger A.J."/>
            <person name="Svard S.G."/>
            <person name="Andersson J.O."/>
        </authorList>
    </citation>
    <scope>NUCLEOTIDE SEQUENCE</scope>
    <source>
        <strain evidence="1">PC1</strain>
    </source>
</reference>
<proteinExistence type="predicted"/>
<protein>
    <submittedName>
        <fullName evidence="1">Uncharacterized protein</fullName>
    </submittedName>
</protein>
<accession>A0A146K5X7</accession>
<name>A0A146K5X7_9EUKA</name>
<sequence length="2131" mass="245494">YGYECVDLCPSNVQFVQNSLCQAQCTGNYEYYQFYQGIYKCVQICTSYSGYNKLISNFSKLCDVDGCDNMTDKLKSPTMKTCGQGCSESENYVLDGLVCSAVCTNNLIQLQESINPQVNCSVIPCEQNGQYPIFVDQNLITVCSSCTDNQNKIISFQAFTRVKCEQECSDYTLIYDSLCFQNSHELCQTLFLRTHPRVQISDKQFQQNNVCQSQCDDNYQNNATKYCSECSEYEYFNLTNRICQKTCKNILTQNSIRYCHELGSQNCVVQYSGVCSAECRFIRPDNPSICVDICYDYKMNSDNPDVLLCQNEGSTYNYDITACAMMVKELIWEPNRHCNINDQINNGTNGQMVINIKKFMEQKIYDHSNDQTNCSFYAINTINSNITNVLFYVDVEINGKGCDSITISPFMKVSAAVDQVKLFGYVNITNAVDSNKLKITQFSQYFDTEQIVQNLQINLEYRISVTASQSELVVQNVDQSNNGNITPNISALNITQEQLQPFEFYISNKKYKILAPLSIQTKEVLEIYQATHSIYLENIQKEQNSVYYSQDLWQQNQIVTQNTFESAYVSANYISKDQTVYAEKSCNNYYNLYLKQCQAVQENQKLIRQIIVTHCSKLHAQTLKQVDLVQITQCSSQCEQNSIFNINTMLCESCSLNDFVDDNQCVQTCDSGKIIYYRQCLKQCPIDFTNASGICVSSSCLHEQTTSINNELQCNTQCPVSFYISETQCVQECPTYYNVTHCLSDCGAYVSDSYYCASACKPGSVNQDGLCKNSAPFCKENQTISYDFRICVSCQGIRKFFDRETQLCVSECMYLTFESNICEIAGSKYCKFVKGFGFPAPQKCALDCSAYYPMLYQVPNSNVIYCVENCPTVATIVKKQTGQSVTMFISSTELNEKSFQTCVSECSTPFFTYLNQGYAGLSKPQCLTECGDLSFFEYDIVNAKMYTHCMGSCWESEQDQEFYYSYDSGIYKAKQCIPSCERSSPGMQCYTDDLCPQDQNNLYMENNTYKPSQGTQLVILTPICYTICPLFAPFTVNIMYCENLCEFDQFINNKVCSESCPILGDNNRWYYSDRSAKICMYESCPLHETHITVQGTTIFYCRTICSLNGYRFRYYDECRTDCPSDARYFAAPDYICSKYCDSLIFIETHSQTSIGRQCSEDIEFCAYQMYFQTIYLNEYNQESQILQIKCQDYCENNWYLERNKMWCSISCPAQYPFVVTNNQCVSYCYAFETEYPSVSQPPRQIYNSGVTNRICVESCWKNVEMVYNFFLMNYNSRHCMNGCPLEFHMVPLKNQDNQTYIIECVRICPSFMFLFQNNENDICVDMCQSFTFVSSLIGQRICVDTCDVNNKFIIQTNISNTSMKHCVAECTGSMLYFSELDYICKVQCPIESIYHILNQYQCSSSCPVFAPYISENLLDVCTDSCNQKGYIFEPQQMVKCATVCEFRYENLTTVISPQYTQCVSNCSISNYRFVVQDNLYYCKPCNNSYMFEVAYSNQFKCLHICDLTNGSPFIYNSDWFNALFDSSIRYTCISECQKTYDGSLYKIQIESMIRYQCANKQLCGYPKYLFFDGGQQYCVESQYIEEQYKYAIRYSNFHINNCDNTNYTTYFTESSQKIRICQNSCDSSSNGNKIIGFQECLQSEALMNKLNCPIRCISNCAVLNDIQYRYQLLDKTCGSICPSGAYYDQYICQADVCSNTNHIFYFIDNYQNQQNCQNSCPSQLFINQSAQYLCVDDCQNTDYIFISQNKSQLISNPKECTNATFYYQEVNDVLETRSNCGNLKYFITNSSVENRRKCVSSCSELGSTYLLLNLNQYYNKTLYIPQFECLLNCPETFKKIQGRCYNMTLLNQWPCQNPLELYLQSSICVSECGDNFVLIDYYCFFECGSITQIQCCTRNQIRSSSSTCVNFNEFMMYIITSNGEKQQVETCSGIVLSTQQCIASQCNETQVFLNYRCVGEHECDLQNVQGICTTDCKLGQFYDRSTQLCVESCSSYVNNSICETNLNANYCSFIKLNSPNLNYQCSYYCLETEFQMYPSVDNKTQCFDVCPQNLFIYKVFCLQSCNYTELKIHLINRYCSDQASIVILNESGIYELQSCAVKQYYQKDYGKQCEECRDLYQFYLYDNQSQL</sequence>
<organism evidence="1">
    <name type="scientific">Trepomonas sp. PC1</name>
    <dbReference type="NCBI Taxonomy" id="1076344"/>
    <lineage>
        <taxon>Eukaryota</taxon>
        <taxon>Metamonada</taxon>
        <taxon>Diplomonadida</taxon>
        <taxon>Hexamitidae</taxon>
        <taxon>Hexamitinae</taxon>
        <taxon>Trepomonas</taxon>
    </lineage>
</organism>